<evidence type="ECO:0000259" key="4">
    <source>
        <dbReference type="Pfam" id="PF14257"/>
    </source>
</evidence>
<comment type="caution">
    <text evidence="5">The sequence shown here is derived from an EMBL/GenBank/DDBJ whole genome shotgun (WGS) entry which is preliminary data.</text>
</comment>
<protein>
    <submittedName>
        <fullName evidence="5">DUF4349 domain-containing protein</fullName>
    </submittedName>
</protein>
<gene>
    <name evidence="5" type="ORF">ACFQNG_04725</name>
</gene>
<dbReference type="Pfam" id="PF14257">
    <property type="entry name" value="DUF4349"/>
    <property type="match status" value="1"/>
</dbReference>
<dbReference type="Proteomes" id="UP001596500">
    <property type="component" value="Unassembled WGS sequence"/>
</dbReference>
<feature type="coiled-coil region" evidence="1">
    <location>
        <begin position="191"/>
        <end position="218"/>
    </location>
</feature>
<dbReference type="RefSeq" id="WP_379863724.1">
    <property type="nucleotide sequence ID" value="NZ_JBHTBW010000012.1"/>
</dbReference>
<reference evidence="6" key="1">
    <citation type="journal article" date="2019" name="Int. J. Syst. Evol. Microbiol.">
        <title>The Global Catalogue of Microorganisms (GCM) 10K type strain sequencing project: providing services to taxonomists for standard genome sequencing and annotation.</title>
        <authorList>
            <consortium name="The Broad Institute Genomics Platform"/>
            <consortium name="The Broad Institute Genome Sequencing Center for Infectious Disease"/>
            <person name="Wu L."/>
            <person name="Ma J."/>
        </authorList>
    </citation>
    <scope>NUCLEOTIDE SEQUENCE [LARGE SCALE GENOMIC DNA]</scope>
    <source>
        <strain evidence="6">CGMCC 1.12942</strain>
    </source>
</reference>
<dbReference type="EMBL" id="JBHTBW010000012">
    <property type="protein sequence ID" value="MFC7440455.1"/>
    <property type="molecule type" value="Genomic_DNA"/>
</dbReference>
<evidence type="ECO:0000256" key="1">
    <source>
        <dbReference type="SAM" id="Coils"/>
    </source>
</evidence>
<keyword evidence="3" id="KW-1133">Transmembrane helix</keyword>
<evidence type="ECO:0000256" key="2">
    <source>
        <dbReference type="SAM" id="MobiDB-lite"/>
    </source>
</evidence>
<proteinExistence type="predicted"/>
<name>A0ABW2RHK1_9BACL</name>
<accession>A0ABW2RHK1</accession>
<organism evidence="5 6">
    <name type="scientific">Laceyella putida</name>
    <dbReference type="NCBI Taxonomy" id="110101"/>
    <lineage>
        <taxon>Bacteria</taxon>
        <taxon>Bacillati</taxon>
        <taxon>Bacillota</taxon>
        <taxon>Bacilli</taxon>
        <taxon>Bacillales</taxon>
        <taxon>Thermoactinomycetaceae</taxon>
        <taxon>Laceyella</taxon>
    </lineage>
</organism>
<feature type="domain" description="DUF4349" evidence="4">
    <location>
        <begin position="76"/>
        <end position="285"/>
    </location>
</feature>
<keyword evidence="6" id="KW-1185">Reference proteome</keyword>
<keyword evidence="3" id="KW-0472">Membrane</keyword>
<evidence type="ECO:0000313" key="5">
    <source>
        <dbReference type="EMBL" id="MFC7440455.1"/>
    </source>
</evidence>
<dbReference type="InterPro" id="IPR025645">
    <property type="entry name" value="DUF4349"/>
</dbReference>
<evidence type="ECO:0000256" key="3">
    <source>
        <dbReference type="SAM" id="Phobius"/>
    </source>
</evidence>
<keyword evidence="3" id="KW-0812">Transmembrane</keyword>
<feature type="region of interest" description="Disordered" evidence="2">
    <location>
        <begin position="43"/>
        <end position="70"/>
    </location>
</feature>
<sequence>MRLNKRGSLTLIFFLTFTLLIGCSSEVEQSSKVANPNMAFNSTESAQTDSMAKPQSGLHPTSASDKLPPTSQVTKKMIYTAKINVTVKDYKTAKTKLEELVQQHDGYMVNSSEKSNKAIRGNFTFRIPQTEFDPFIKDIPKLTDSAPPSIEIDGNDVSEEMVDLESRLKAKQAMESRLLDFMKKASKTEDLLDISNQLNLTQEQIEQIKGRLNYLNNKVDFSTVHISMEQAVVSPTPPDQSLGKQMVESFLVSISRLGAFGESLLIFLSGAIPVLFVLGVIGVPVYLLVRRFSRKTHNRDASSGPDDV</sequence>
<dbReference type="PROSITE" id="PS51257">
    <property type="entry name" value="PROKAR_LIPOPROTEIN"/>
    <property type="match status" value="1"/>
</dbReference>
<keyword evidence="1" id="KW-0175">Coiled coil</keyword>
<feature type="transmembrane region" description="Helical" evidence="3">
    <location>
        <begin position="264"/>
        <end position="289"/>
    </location>
</feature>
<feature type="compositionally biased region" description="Polar residues" evidence="2">
    <location>
        <begin position="58"/>
        <end position="70"/>
    </location>
</feature>
<evidence type="ECO:0000313" key="6">
    <source>
        <dbReference type="Proteomes" id="UP001596500"/>
    </source>
</evidence>